<keyword evidence="2" id="KW-1185">Reference proteome</keyword>
<feature type="compositionally biased region" description="Basic and acidic residues" evidence="1">
    <location>
        <begin position="246"/>
        <end position="255"/>
    </location>
</feature>
<feature type="non-terminal residue" evidence="3">
    <location>
        <position position="1"/>
    </location>
</feature>
<feature type="compositionally biased region" description="Low complexity" evidence="1">
    <location>
        <begin position="259"/>
        <end position="291"/>
    </location>
</feature>
<organism evidence="2 3">
    <name type="scientific">Lingula anatina</name>
    <name type="common">Brachiopod</name>
    <name type="synonym">Lingula unguis</name>
    <dbReference type="NCBI Taxonomy" id="7574"/>
    <lineage>
        <taxon>Eukaryota</taxon>
        <taxon>Metazoa</taxon>
        <taxon>Spiralia</taxon>
        <taxon>Lophotrochozoa</taxon>
        <taxon>Brachiopoda</taxon>
        <taxon>Linguliformea</taxon>
        <taxon>Lingulata</taxon>
        <taxon>Lingulida</taxon>
        <taxon>Linguloidea</taxon>
        <taxon>Lingulidae</taxon>
        <taxon>Lingula</taxon>
    </lineage>
</organism>
<feature type="compositionally biased region" description="Pro residues" evidence="1">
    <location>
        <begin position="225"/>
        <end position="234"/>
    </location>
</feature>
<name>A0A1S3I5S4_LINAN</name>
<dbReference type="InParanoid" id="A0A1S3I5S4"/>
<dbReference type="Proteomes" id="UP000085678">
    <property type="component" value="Unplaced"/>
</dbReference>
<feature type="compositionally biased region" description="Basic and acidic residues" evidence="1">
    <location>
        <begin position="110"/>
        <end position="123"/>
    </location>
</feature>
<protein>
    <submittedName>
        <fullName evidence="3">Protein SPT2 homolog</fullName>
    </submittedName>
</protein>
<evidence type="ECO:0000313" key="2">
    <source>
        <dbReference type="Proteomes" id="UP000085678"/>
    </source>
</evidence>
<sequence>LEAKKKKEELLKARADARHNKKANAMARTTKDVPKTFNKEQLEEHRKMLQEKAKAMLSKPTTANSRQPKSAKEEKGEAEEADKNKSTKHRDDKSHENEKHVHGSHKHKDIKRDRHDKHRDNHRQTHSNAKSNESIKNEKEVSNATEIKSSEVKVKPKRPPGPPPMNFQDLLKLASVKQHEPVKTAVPKEKSKKEAEARPMTQEEKDRLARTSTKEYQDWIKYGKPLPPQQPPPSSAADKKSKGKDKKMTQKKDSALPDASAQQKQAEAQPAKVKSQSSQPSKPSLPTNSKSTSKEKTKPPGTPMQKKRYLPGDARYVPGMEEDSEEPQQSAKTYLPGDVRFKPGMTPQKTVGQPSSSKPSTPSAPPKMKRLKMPAYDQTNDIVLECGPSKGTIVEEEEEEEEEKPMSAWDRIYNEYHRRPA</sequence>
<feature type="compositionally biased region" description="Basic and acidic residues" evidence="1">
    <location>
        <begin position="29"/>
        <end position="54"/>
    </location>
</feature>
<proteinExistence type="predicted"/>
<dbReference type="AlphaFoldDB" id="A0A1S3I5S4"/>
<dbReference type="STRING" id="7574.A0A1S3I5S4"/>
<evidence type="ECO:0000256" key="1">
    <source>
        <dbReference type="SAM" id="MobiDB-lite"/>
    </source>
</evidence>
<dbReference type="FunCoup" id="A0A1S3I5S4">
    <property type="interactions" value="1133"/>
</dbReference>
<dbReference type="OrthoDB" id="6259853at2759"/>
<feature type="compositionally biased region" description="Basic and acidic residues" evidence="1">
    <location>
        <begin position="81"/>
        <end position="101"/>
    </location>
</feature>
<reference evidence="3" key="1">
    <citation type="submission" date="2025-08" db="UniProtKB">
        <authorList>
            <consortium name="RefSeq"/>
        </authorList>
    </citation>
    <scope>IDENTIFICATION</scope>
    <source>
        <tissue evidence="3">Gonads</tissue>
    </source>
</reference>
<dbReference type="GeneID" id="106161268"/>
<dbReference type="RefSeq" id="XP_013393625.1">
    <property type="nucleotide sequence ID" value="XM_013538171.1"/>
</dbReference>
<gene>
    <name evidence="3" type="primary">LOC106161268</name>
</gene>
<feature type="compositionally biased region" description="Polar residues" evidence="1">
    <location>
        <begin position="59"/>
        <end position="68"/>
    </location>
</feature>
<accession>A0A1S3I5S4</accession>
<feature type="compositionally biased region" description="Basic and acidic residues" evidence="1">
    <location>
        <begin position="177"/>
        <end position="218"/>
    </location>
</feature>
<dbReference type="KEGG" id="lak:106161268"/>
<evidence type="ECO:0000313" key="3">
    <source>
        <dbReference type="RefSeq" id="XP_013393625.1"/>
    </source>
</evidence>
<feature type="region of interest" description="Disordered" evidence="1">
    <location>
        <begin position="14"/>
        <end position="369"/>
    </location>
</feature>